<comment type="similarity">
    <text evidence="5">Belongs to the methyl-accepting chemotaxis (MCP) protein family.</text>
</comment>
<keyword evidence="7" id="KW-0812">Transmembrane</keyword>
<dbReference type="InterPro" id="IPR024478">
    <property type="entry name" value="HlyB_4HB_MCP"/>
</dbReference>
<keyword evidence="11" id="KW-1185">Reference proteome</keyword>
<comment type="subcellular location">
    <subcellularLocation>
        <location evidence="1">Cell membrane</location>
    </subcellularLocation>
</comment>
<evidence type="ECO:0000256" key="1">
    <source>
        <dbReference type="ARBA" id="ARBA00004236"/>
    </source>
</evidence>
<keyword evidence="3 7" id="KW-0472">Membrane</keyword>
<dbReference type="Gene3D" id="6.10.340.10">
    <property type="match status" value="1"/>
</dbReference>
<feature type="transmembrane region" description="Helical" evidence="7">
    <location>
        <begin position="39"/>
        <end position="58"/>
    </location>
</feature>
<dbReference type="InterPro" id="IPR004089">
    <property type="entry name" value="MCPsignal_dom"/>
</dbReference>
<dbReference type="RefSeq" id="WP_171652788.1">
    <property type="nucleotide sequence ID" value="NZ_WHOD01000056.1"/>
</dbReference>
<proteinExistence type="inferred from homology"/>
<evidence type="ECO:0000256" key="2">
    <source>
        <dbReference type="ARBA" id="ARBA00022475"/>
    </source>
</evidence>
<name>A0A972K0E4_9BACL</name>
<evidence type="ECO:0000256" key="5">
    <source>
        <dbReference type="ARBA" id="ARBA00029447"/>
    </source>
</evidence>
<reference evidence="10" key="1">
    <citation type="submission" date="2019-10" db="EMBL/GenBank/DDBJ databases">
        <title>Description of Paenibacillus glebae sp. nov.</title>
        <authorList>
            <person name="Carlier A."/>
            <person name="Qi S."/>
        </authorList>
    </citation>
    <scope>NUCLEOTIDE SEQUENCE</scope>
    <source>
        <strain evidence="10">LMG 31456</strain>
    </source>
</reference>
<protein>
    <submittedName>
        <fullName evidence="10">HAMP domain-containing protein</fullName>
    </submittedName>
</protein>
<gene>
    <name evidence="10" type="ORF">GC093_15330</name>
</gene>
<evidence type="ECO:0000259" key="9">
    <source>
        <dbReference type="PROSITE" id="PS50885"/>
    </source>
</evidence>
<dbReference type="GO" id="GO:0005886">
    <property type="term" value="C:plasma membrane"/>
    <property type="evidence" value="ECO:0007669"/>
    <property type="project" value="UniProtKB-SubCell"/>
</dbReference>
<dbReference type="PANTHER" id="PTHR32089">
    <property type="entry name" value="METHYL-ACCEPTING CHEMOTAXIS PROTEIN MCPB"/>
    <property type="match status" value="1"/>
</dbReference>
<dbReference type="Pfam" id="PF12729">
    <property type="entry name" value="4HB_MCP_1"/>
    <property type="match status" value="1"/>
</dbReference>
<evidence type="ECO:0000259" key="8">
    <source>
        <dbReference type="PROSITE" id="PS50111"/>
    </source>
</evidence>
<evidence type="ECO:0000256" key="4">
    <source>
        <dbReference type="ARBA" id="ARBA00023224"/>
    </source>
</evidence>
<feature type="domain" description="HAMP" evidence="9">
    <location>
        <begin position="246"/>
        <end position="299"/>
    </location>
</feature>
<dbReference type="SMART" id="SM00304">
    <property type="entry name" value="HAMP"/>
    <property type="match status" value="1"/>
</dbReference>
<evidence type="ECO:0000256" key="3">
    <source>
        <dbReference type="ARBA" id="ARBA00023136"/>
    </source>
</evidence>
<evidence type="ECO:0000256" key="7">
    <source>
        <dbReference type="SAM" id="Phobius"/>
    </source>
</evidence>
<dbReference type="Gene3D" id="1.10.287.950">
    <property type="entry name" value="Methyl-accepting chemotaxis protein"/>
    <property type="match status" value="1"/>
</dbReference>
<feature type="transmembrane region" description="Helical" evidence="7">
    <location>
        <begin position="228"/>
        <end position="250"/>
    </location>
</feature>
<dbReference type="Proteomes" id="UP000641588">
    <property type="component" value="Unassembled WGS sequence"/>
</dbReference>
<keyword evidence="4 6" id="KW-0807">Transducer</keyword>
<dbReference type="PROSITE" id="PS50885">
    <property type="entry name" value="HAMP"/>
    <property type="match status" value="1"/>
</dbReference>
<keyword evidence="2" id="KW-1003">Cell membrane</keyword>
<dbReference type="PROSITE" id="PS50111">
    <property type="entry name" value="CHEMOTAXIS_TRANSDUC_2"/>
    <property type="match status" value="1"/>
</dbReference>
<evidence type="ECO:0000256" key="6">
    <source>
        <dbReference type="PROSITE-ProRule" id="PRU00284"/>
    </source>
</evidence>
<dbReference type="SUPFAM" id="SSF58104">
    <property type="entry name" value="Methyl-accepting chemotaxis protein (MCP) signaling domain"/>
    <property type="match status" value="1"/>
</dbReference>
<dbReference type="SMART" id="SM00283">
    <property type="entry name" value="MA"/>
    <property type="match status" value="1"/>
</dbReference>
<organism evidence="10 11">
    <name type="scientific">Paenibacillus foliorum</name>
    <dbReference type="NCBI Taxonomy" id="2654974"/>
    <lineage>
        <taxon>Bacteria</taxon>
        <taxon>Bacillati</taxon>
        <taxon>Bacillota</taxon>
        <taxon>Bacilli</taxon>
        <taxon>Bacillales</taxon>
        <taxon>Paenibacillaceae</taxon>
        <taxon>Paenibacillus</taxon>
    </lineage>
</organism>
<evidence type="ECO:0000313" key="10">
    <source>
        <dbReference type="EMBL" id="NOU94581.1"/>
    </source>
</evidence>
<dbReference type="EMBL" id="WHOD01000056">
    <property type="protein sequence ID" value="NOU94581.1"/>
    <property type="molecule type" value="Genomic_DNA"/>
</dbReference>
<dbReference type="Pfam" id="PF00015">
    <property type="entry name" value="MCPsignal"/>
    <property type="match status" value="1"/>
</dbReference>
<dbReference type="GO" id="GO:0007165">
    <property type="term" value="P:signal transduction"/>
    <property type="evidence" value="ECO:0007669"/>
    <property type="project" value="UniProtKB-KW"/>
</dbReference>
<dbReference type="CDD" id="cd06225">
    <property type="entry name" value="HAMP"/>
    <property type="match status" value="1"/>
</dbReference>
<dbReference type="CDD" id="cd11386">
    <property type="entry name" value="MCP_signal"/>
    <property type="match status" value="1"/>
</dbReference>
<dbReference type="InterPro" id="IPR003660">
    <property type="entry name" value="HAMP_dom"/>
</dbReference>
<evidence type="ECO:0000313" key="11">
    <source>
        <dbReference type="Proteomes" id="UP000641588"/>
    </source>
</evidence>
<dbReference type="AlphaFoldDB" id="A0A972K0E4"/>
<feature type="domain" description="Methyl-accepting transducer" evidence="8">
    <location>
        <begin position="318"/>
        <end position="554"/>
    </location>
</feature>
<accession>A0A972K0E4</accession>
<keyword evidence="7" id="KW-1133">Transmembrane helix</keyword>
<comment type="caution">
    <text evidence="10">The sequence shown here is derived from an EMBL/GenBank/DDBJ whole genome shotgun (WGS) entry which is preliminary data.</text>
</comment>
<dbReference type="PANTHER" id="PTHR32089:SF112">
    <property type="entry name" value="LYSOZYME-LIKE PROTEIN-RELATED"/>
    <property type="match status" value="1"/>
</dbReference>
<dbReference type="Pfam" id="PF00672">
    <property type="entry name" value="HAMP"/>
    <property type="match status" value="1"/>
</dbReference>
<sequence length="604" mass="65448">MEYKQKGLVPMWSRWSKIEFLRTLNFISLPTQLTVRKKLLGSFLLIIILLGIVGTVSMQRMSLMQKETSEITDSWMKGIETISNINLYAKDMLALQATMIMEPNDSKKGNFMPESGKLFKKIDDGLALYQGMIKDNKEQGHFDNLQKKWANYKDIYSDSFIMATRVNFVEGAGAYSGQIAAMLSKSEQAYQGMQIEINELVNLNKVGAEESSQKSADLYKSAVRDIGITVLLSVVISVGLALLIAANLAGPVKRVSEVLKQISGGDLTQQALKVRNRDEIGQLVDSLNQMTLHLRTTIMHIHDASDTVATSSNQLLSNCEQNTLAANEVNKSIQVVAEGSDHQLLSASQTGQSIEKITDGVQFIADSTTELSGVADEASRQAKLGHSSMNSVIHVMGNINEVVLRAEQGMNQLGQHSKDIGKIVEIIGDIAGQTNLLALNAAIEAARAGEYGRGFAVVADEVRRLAVQSSDAVSQISSIITKIQVDTAKVTETMKQGLTEVESGVASIGSAEASFTSIVHRAEDVSQSIQSISFAAQRLAGSAQEVYATIQVMENIAAESATAAAHVVTTTGQQLASVNEMAYSANHLSTIAQRLRQQVNLFTV</sequence>